<dbReference type="InterPro" id="IPR015897">
    <property type="entry name" value="CHK_kinase-like"/>
</dbReference>
<comment type="caution">
    <text evidence="2">The sequence shown here is derived from an EMBL/GenBank/DDBJ whole genome shotgun (WGS) entry which is preliminary data.</text>
</comment>
<evidence type="ECO:0000259" key="1">
    <source>
        <dbReference type="SMART" id="SM00587"/>
    </source>
</evidence>
<dbReference type="SMART" id="SM00587">
    <property type="entry name" value="CHK"/>
    <property type="match status" value="1"/>
</dbReference>
<feature type="domain" description="CHK kinase-like" evidence="1">
    <location>
        <begin position="120"/>
        <end position="277"/>
    </location>
</feature>
<gene>
    <name evidence="2" type="ORF">C6Y40_18255</name>
</gene>
<keyword evidence="3" id="KW-1185">Reference proteome</keyword>
<protein>
    <submittedName>
        <fullName evidence="2">Choline kinase</fullName>
    </submittedName>
</protein>
<dbReference type="SUPFAM" id="SSF56112">
    <property type="entry name" value="Protein kinase-like (PK-like)"/>
    <property type="match status" value="1"/>
</dbReference>
<organism evidence="2 3">
    <name type="scientific">Alteromonas alba</name>
    <dbReference type="NCBI Taxonomy" id="2079529"/>
    <lineage>
        <taxon>Bacteria</taxon>
        <taxon>Pseudomonadati</taxon>
        <taxon>Pseudomonadota</taxon>
        <taxon>Gammaproteobacteria</taxon>
        <taxon>Alteromonadales</taxon>
        <taxon>Alteromonadaceae</taxon>
        <taxon>Alteromonas/Salinimonas group</taxon>
        <taxon>Alteromonas</taxon>
    </lineage>
</organism>
<accession>A0A2S9V6P8</accession>
<dbReference type="Gene3D" id="3.90.1200.10">
    <property type="match status" value="1"/>
</dbReference>
<dbReference type="EMBL" id="PVNP01000192">
    <property type="protein sequence ID" value="PRO72126.1"/>
    <property type="molecule type" value="Genomic_DNA"/>
</dbReference>
<proteinExistence type="predicted"/>
<sequence length="336" mass="38081">MIMNTPSSLPLPWLQSLLQDPQLSQFELVQSLWSDFGQLLRCYSPARQASVIIKLISQPATFRHPRGWSSQQSLERKWRSYEIEQYFYTHYAPLFADYGHLARLIASDAVSNESGTRLALVLSDLNTAGFEGRHQQLSADACKPVLAWLAAFHGRFIHQSPSGLWSQGSYWHLATRPDEFSKMAAGPLKQFAPAFDKTLQQCPYRTLIHGDAKVANFCFSADDQTVAAVDFQYVGGGIGVQDVAYFLGSVLSEQDLLNHTKDYLDYYFRELRSALSKQLAPEECEAVCNSWRQLYCVANADFHRFLAGWSPEHFKINRMLQQQTEQAIALVSARPQ</sequence>
<dbReference type="OrthoDB" id="9769860at2"/>
<dbReference type="GO" id="GO:0016301">
    <property type="term" value="F:kinase activity"/>
    <property type="evidence" value="ECO:0007669"/>
    <property type="project" value="UniProtKB-KW"/>
</dbReference>
<keyword evidence="2" id="KW-0808">Transferase</keyword>
<name>A0A2S9V6P8_9ALTE</name>
<dbReference type="Pfam" id="PF02958">
    <property type="entry name" value="EcKL"/>
    <property type="match status" value="1"/>
</dbReference>
<keyword evidence="2" id="KW-0418">Kinase</keyword>
<dbReference type="Proteomes" id="UP000238949">
    <property type="component" value="Unassembled WGS sequence"/>
</dbReference>
<dbReference type="InterPro" id="IPR011009">
    <property type="entry name" value="Kinase-like_dom_sf"/>
</dbReference>
<dbReference type="PANTHER" id="PTHR11012:SF30">
    <property type="entry name" value="PROTEIN KINASE-LIKE DOMAIN-CONTAINING"/>
    <property type="match status" value="1"/>
</dbReference>
<dbReference type="InterPro" id="IPR004119">
    <property type="entry name" value="EcKL"/>
</dbReference>
<evidence type="ECO:0000313" key="3">
    <source>
        <dbReference type="Proteomes" id="UP000238949"/>
    </source>
</evidence>
<evidence type="ECO:0000313" key="2">
    <source>
        <dbReference type="EMBL" id="PRO72126.1"/>
    </source>
</evidence>
<reference evidence="3" key="1">
    <citation type="journal article" date="2020" name="Int. J. Syst. Evol. Microbiol.">
        <title>Alteromonas alba sp. nov., a marine bacterium isolated from the seawater of the West Pacific Ocean.</title>
        <authorList>
            <person name="Sun C."/>
            <person name="Wu Y.-H."/>
            <person name="Xamxidin M."/>
            <person name="Cheng H."/>
            <person name="Xu X.-W."/>
        </authorList>
    </citation>
    <scope>NUCLEOTIDE SEQUENCE [LARGE SCALE GENOMIC DNA]</scope>
    <source>
        <strain evidence="3">190</strain>
    </source>
</reference>
<dbReference type="PANTHER" id="PTHR11012">
    <property type="entry name" value="PROTEIN KINASE-LIKE DOMAIN-CONTAINING"/>
    <property type="match status" value="1"/>
</dbReference>
<dbReference type="AlphaFoldDB" id="A0A2S9V6P8"/>